<dbReference type="GO" id="GO:0003676">
    <property type="term" value="F:nucleic acid binding"/>
    <property type="evidence" value="ECO:0007669"/>
    <property type="project" value="InterPro"/>
</dbReference>
<evidence type="ECO:0000313" key="3">
    <source>
        <dbReference type="EMBL" id="SHJ12180.1"/>
    </source>
</evidence>
<dbReference type="InterPro" id="IPR014464">
    <property type="entry name" value="CvfB_fam"/>
</dbReference>
<comment type="similarity">
    <text evidence="1">Belongs to the CvfB family.</text>
</comment>
<sequence>MLPGFHYQMQVEKIEPQGAWLISDQQRLLLPKRECPGELAPGSELEVFVYLDRNNQLTATTKKPLAEVGQFALLQVTSIGPHGAFLNWGLEKDLLAPFNEQPQKMLEGRRYLVHICHDKEGRPIASGRLEKFLQSENIDLREGEEVELTIWAFTDLGAKVIINNSYEGLLYKDELPPGLKRGDQGVGFVARIREDQKIDITLRRPGAAGIADAREVILEALAENEGFLPLHDGSSPEQIRTELGLSKKQFKKAVGGLYKEQRVTLSHKGIRLR</sequence>
<dbReference type="RefSeq" id="WP_072907672.1">
    <property type="nucleotide sequence ID" value="NZ_FQZT01000004.1"/>
</dbReference>
<dbReference type="EMBL" id="FQZT01000004">
    <property type="protein sequence ID" value="SHJ12180.1"/>
    <property type="molecule type" value="Genomic_DNA"/>
</dbReference>
<feature type="domain" description="S1 motif" evidence="2">
    <location>
        <begin position="67"/>
        <end position="128"/>
    </location>
</feature>
<dbReference type="Gene3D" id="2.40.50.140">
    <property type="entry name" value="Nucleic acid-binding proteins"/>
    <property type="match status" value="1"/>
</dbReference>
<dbReference type="AlphaFoldDB" id="A0A1M6GQL6"/>
<evidence type="ECO:0000313" key="4">
    <source>
        <dbReference type="Proteomes" id="UP000184171"/>
    </source>
</evidence>
<dbReference type="InterPro" id="IPR003029">
    <property type="entry name" value="S1_domain"/>
</dbReference>
<reference evidence="3 4" key="1">
    <citation type="submission" date="2016-11" db="EMBL/GenBank/DDBJ databases">
        <authorList>
            <person name="Jaros S."/>
            <person name="Januszkiewicz K."/>
            <person name="Wedrychowicz H."/>
        </authorList>
    </citation>
    <scope>NUCLEOTIDE SEQUENCE [LARGE SCALE GENOMIC DNA]</scope>
    <source>
        <strain evidence="3 4">DSM 5091</strain>
    </source>
</reference>
<feature type="domain" description="S1 motif" evidence="2">
    <location>
        <begin position="2"/>
        <end position="62"/>
    </location>
</feature>
<dbReference type="Pfam" id="PF13509">
    <property type="entry name" value="S1_2"/>
    <property type="match status" value="1"/>
</dbReference>
<dbReference type="PANTHER" id="PTHR37296:SF1">
    <property type="entry name" value="CONSERVED VIRULENCE FACTOR B"/>
    <property type="match status" value="1"/>
</dbReference>
<keyword evidence="4" id="KW-1185">Reference proteome</keyword>
<dbReference type="STRING" id="1122189.SAMN02745165_01633"/>
<dbReference type="Pfam" id="PF17783">
    <property type="entry name" value="WHD_CvfB"/>
    <property type="match status" value="1"/>
</dbReference>
<dbReference type="InterPro" id="IPR039566">
    <property type="entry name" value="CvfB_S1_st"/>
</dbReference>
<dbReference type="PIRSF" id="PIRSF012524">
    <property type="entry name" value="YitL_S1"/>
    <property type="match status" value="1"/>
</dbReference>
<dbReference type="SMART" id="SM00316">
    <property type="entry name" value="S1"/>
    <property type="match status" value="3"/>
</dbReference>
<dbReference type="Proteomes" id="UP000184171">
    <property type="component" value="Unassembled WGS sequence"/>
</dbReference>
<dbReference type="InterPro" id="IPR040764">
    <property type="entry name" value="CvfB_WH"/>
</dbReference>
<organism evidence="3 4">
    <name type="scientific">Malonomonas rubra DSM 5091</name>
    <dbReference type="NCBI Taxonomy" id="1122189"/>
    <lineage>
        <taxon>Bacteria</taxon>
        <taxon>Pseudomonadati</taxon>
        <taxon>Thermodesulfobacteriota</taxon>
        <taxon>Desulfuromonadia</taxon>
        <taxon>Desulfuromonadales</taxon>
        <taxon>Geopsychrobacteraceae</taxon>
        <taxon>Malonomonas</taxon>
    </lineage>
</organism>
<name>A0A1M6GQL6_MALRU</name>
<proteinExistence type="inferred from homology"/>
<dbReference type="Gene3D" id="1.10.10.10">
    <property type="entry name" value="Winged helix-like DNA-binding domain superfamily/Winged helix DNA-binding domain"/>
    <property type="match status" value="1"/>
</dbReference>
<feature type="domain" description="S1 motif" evidence="2">
    <location>
        <begin position="141"/>
        <end position="203"/>
    </location>
</feature>
<accession>A0A1M6GQL6</accession>
<evidence type="ECO:0000259" key="2">
    <source>
        <dbReference type="SMART" id="SM00316"/>
    </source>
</evidence>
<dbReference type="InterPro" id="IPR036388">
    <property type="entry name" value="WH-like_DNA-bd_sf"/>
</dbReference>
<protein>
    <recommendedName>
        <fullName evidence="2">S1 motif domain-containing protein</fullName>
    </recommendedName>
</protein>
<dbReference type="InterPro" id="IPR012340">
    <property type="entry name" value="NA-bd_OB-fold"/>
</dbReference>
<evidence type="ECO:0000256" key="1">
    <source>
        <dbReference type="PIRNR" id="PIRNR012524"/>
    </source>
</evidence>
<gene>
    <name evidence="3" type="ORF">SAMN02745165_01633</name>
</gene>
<dbReference type="PANTHER" id="PTHR37296">
    <property type="entry name" value="CONSERVED VIRULENCE FACTOR B"/>
    <property type="match status" value="1"/>
</dbReference>
<dbReference type="OrthoDB" id="9801597at2"/>